<evidence type="ECO:0000256" key="2">
    <source>
        <dbReference type="ARBA" id="ARBA00023054"/>
    </source>
</evidence>
<comment type="caution">
    <text evidence="4">The sequence shown here is derived from an EMBL/GenBank/DDBJ whole genome shotgun (WGS) entry which is preliminary data.</text>
</comment>
<dbReference type="InterPro" id="IPR050465">
    <property type="entry name" value="UPF0194_transport"/>
</dbReference>
<dbReference type="Proteomes" id="UP001196509">
    <property type="component" value="Unassembled WGS sequence"/>
</dbReference>
<gene>
    <name evidence="4" type="ORF">K1W69_25190</name>
</gene>
<dbReference type="PANTHER" id="PTHR32347">
    <property type="entry name" value="EFFLUX SYSTEM COMPONENT YKNX-RELATED"/>
    <property type="match status" value="1"/>
</dbReference>
<comment type="subcellular location">
    <subcellularLocation>
        <location evidence="1">Cell envelope</location>
    </subcellularLocation>
</comment>
<feature type="coiled-coil region" evidence="3">
    <location>
        <begin position="232"/>
        <end position="259"/>
    </location>
</feature>
<accession>A0AAE2ZT38</accession>
<keyword evidence="2 3" id="KW-0175">Coiled coil</keyword>
<feature type="coiled-coil region" evidence="3">
    <location>
        <begin position="72"/>
        <end position="149"/>
    </location>
</feature>
<dbReference type="EMBL" id="JAICBX010000006">
    <property type="protein sequence ID" value="MBW8640512.1"/>
    <property type="molecule type" value="Genomic_DNA"/>
</dbReference>
<sequence length="398" mass="43650">MILVAGVLAFLLYSAWIGGPYLRSVFIRDSAITTWKQLATAPIAGDIATPLPDIGTQVGPDTSAILIRNDRLFTQKNRVDDLEQRVNAIREQMAEAGQFLDQLHEMESARLGRRQAYARIFRQRLRREIAELKQDNAAQLTQITVLEELLERLKSAGSGTIVPQTRIDETALRLSELRQNQASKTAHLARAVEQLKFADSGHYQNYDGEVPAWALDDASDLRLQRLQMTMHRQELDSQARFLESELQSARADLARLSEAEVHVPAGATILSIESRTGAVVQPGQVVLTWVDCSELFVDVPVSDAETPLIHPGMNARVVIEGSGAPVGASVILVRGSAASLGPDDLAAIAKGRDPGRAQVLLSLEPDDLEVETCPIGQAAYVEFPDIGLIDIIRARMRL</sequence>
<dbReference type="GO" id="GO:0030313">
    <property type="term" value="C:cell envelope"/>
    <property type="evidence" value="ECO:0007669"/>
    <property type="project" value="UniProtKB-SubCell"/>
</dbReference>
<reference evidence="4" key="1">
    <citation type="submission" date="2021-08" db="EMBL/GenBank/DDBJ databases">
        <title>Hoeflea bacterium WL0058 sp. nov., isolated from the sediment.</title>
        <authorList>
            <person name="Wang L."/>
            <person name="Zhang D."/>
        </authorList>
    </citation>
    <scope>NUCLEOTIDE SEQUENCE</scope>
    <source>
        <strain evidence="4">WL0058</strain>
    </source>
</reference>
<name>A0AAE2ZT38_9HYPH</name>
<dbReference type="AlphaFoldDB" id="A0AAE2ZT38"/>
<dbReference type="CDD" id="cd14686">
    <property type="entry name" value="bZIP"/>
    <property type="match status" value="1"/>
</dbReference>
<evidence type="ECO:0000313" key="5">
    <source>
        <dbReference type="Proteomes" id="UP001196509"/>
    </source>
</evidence>
<evidence type="ECO:0000256" key="3">
    <source>
        <dbReference type="SAM" id="Coils"/>
    </source>
</evidence>
<keyword evidence="5" id="KW-1185">Reference proteome</keyword>
<proteinExistence type="predicted"/>
<evidence type="ECO:0000256" key="1">
    <source>
        <dbReference type="ARBA" id="ARBA00004196"/>
    </source>
</evidence>
<dbReference type="PANTHER" id="PTHR32347:SF29">
    <property type="entry name" value="UPF0194 MEMBRANE PROTEIN YBHG"/>
    <property type="match status" value="1"/>
</dbReference>
<protein>
    <submittedName>
        <fullName evidence="4">HlyD family efflux transporter periplasmic adaptor subunit</fullName>
    </submittedName>
</protein>
<organism evidence="4 5">
    <name type="scientific">Flavimaribacter sediminis</name>
    <dbReference type="NCBI Taxonomy" id="2865987"/>
    <lineage>
        <taxon>Bacteria</taxon>
        <taxon>Pseudomonadati</taxon>
        <taxon>Pseudomonadota</taxon>
        <taxon>Alphaproteobacteria</taxon>
        <taxon>Hyphomicrobiales</taxon>
        <taxon>Rhizobiaceae</taxon>
        <taxon>Flavimaribacter</taxon>
    </lineage>
</organism>
<evidence type="ECO:0000313" key="4">
    <source>
        <dbReference type="EMBL" id="MBW8640512.1"/>
    </source>
</evidence>